<feature type="repeat" description="PPR" evidence="7">
    <location>
        <begin position="660"/>
        <end position="694"/>
    </location>
</feature>
<protein>
    <submittedName>
        <fullName evidence="10">Pectinesterase inhibitor domain</fullName>
    </submittedName>
</protein>
<keyword evidence="8" id="KW-1133">Transmembrane helix</keyword>
<dbReference type="PANTHER" id="PTHR45613:SF9">
    <property type="entry name" value="MITOCHONDRIAL GROUP I INTRON SPLICING FACTOR CCM1"/>
    <property type="match status" value="1"/>
</dbReference>
<dbReference type="InterPro" id="IPR002885">
    <property type="entry name" value="PPR_rpt"/>
</dbReference>
<evidence type="ECO:0000256" key="3">
    <source>
        <dbReference type="ARBA" id="ARBA00007786"/>
    </source>
</evidence>
<feature type="domain" description="Pectinesterase inhibitor" evidence="9">
    <location>
        <begin position="993"/>
        <end position="1148"/>
    </location>
</feature>
<dbReference type="Pfam" id="PF01095">
    <property type="entry name" value="Pectinesterase"/>
    <property type="match status" value="2"/>
</dbReference>
<reference evidence="10 11" key="1">
    <citation type="submission" date="2023-12" db="EMBL/GenBank/DDBJ databases">
        <title>A high-quality genome assembly for Dillenia turbinata (Dilleniales).</title>
        <authorList>
            <person name="Chanderbali A."/>
        </authorList>
    </citation>
    <scope>NUCLEOTIDE SEQUENCE [LARGE SCALE GENOMIC DNA]</scope>
    <source>
        <strain evidence="10">LSX21</strain>
        <tissue evidence="10">Leaf</tissue>
    </source>
</reference>
<evidence type="ECO:0000256" key="1">
    <source>
        <dbReference type="ARBA" id="ARBA00005184"/>
    </source>
</evidence>
<evidence type="ECO:0000256" key="4">
    <source>
        <dbReference type="ARBA" id="ARBA00022737"/>
    </source>
</evidence>
<keyword evidence="6" id="KW-0063">Aspartyl esterase</keyword>
<evidence type="ECO:0000313" key="11">
    <source>
        <dbReference type="Proteomes" id="UP001370490"/>
    </source>
</evidence>
<comment type="pathway">
    <text evidence="1">Glycan metabolism; pectin degradation; 2-dehydro-3-deoxy-D-gluconate from pectin: step 1/5.</text>
</comment>
<organism evidence="10 11">
    <name type="scientific">Dillenia turbinata</name>
    <dbReference type="NCBI Taxonomy" id="194707"/>
    <lineage>
        <taxon>Eukaryota</taxon>
        <taxon>Viridiplantae</taxon>
        <taxon>Streptophyta</taxon>
        <taxon>Embryophyta</taxon>
        <taxon>Tracheophyta</taxon>
        <taxon>Spermatophyta</taxon>
        <taxon>Magnoliopsida</taxon>
        <taxon>eudicotyledons</taxon>
        <taxon>Gunneridae</taxon>
        <taxon>Pentapetalae</taxon>
        <taxon>Dilleniales</taxon>
        <taxon>Dilleniaceae</taxon>
        <taxon>Dillenia</taxon>
    </lineage>
</organism>
<accession>A0AAN8UUI8</accession>
<feature type="transmembrane region" description="Helical" evidence="8">
    <location>
        <begin position="956"/>
        <end position="979"/>
    </location>
</feature>
<feature type="repeat" description="PPR" evidence="7">
    <location>
        <begin position="315"/>
        <end position="349"/>
    </location>
</feature>
<evidence type="ECO:0000256" key="5">
    <source>
        <dbReference type="ARBA" id="ARBA00022801"/>
    </source>
</evidence>
<dbReference type="Gene3D" id="1.25.40.10">
    <property type="entry name" value="Tetratricopeptide repeat domain"/>
    <property type="match status" value="7"/>
</dbReference>
<dbReference type="NCBIfam" id="TIGR00756">
    <property type="entry name" value="PPR"/>
    <property type="match status" value="6"/>
</dbReference>
<dbReference type="Pfam" id="PF13812">
    <property type="entry name" value="PPR_3"/>
    <property type="match status" value="1"/>
</dbReference>
<sequence>MFLSFGEIIVCFIHEFLRMAINLVSSTLLRRIPRWVFLNLSFSSISSATQIEIDSENYHDPKNSNKSVVKIQSSNDCVLDSTTDLSSALKIFKWVSLEKRFQQTADTYYKIILKWGMLGNLEEVEGFCREMVKERFSGTEETLIALINAFVNAHKIDEALRVLMVINSSGFKVSVVTYNVLLGAIVEGKMDFRVVVYVYKEMVKSGVIPNVDTLNYLLEALFDRNEVRSALEQYRRMRKKGCEPNSKTFEIVMGGLLARNQVDEAVVILHEMLKLECELDMGFYASMIPMFCRENKASQVITLYKRMKESKIVLDGFVFGVLIQCLCDNLLLDDACQILEEVEERGFLQDDDVLVYIVHGFCRLEKWNEALWFLGDKNVLKTRPHNVLLEGYCDAGKFLDAIDLLEKMLERNIADVTSWNILLRCFIENAWTRKAFELLGRMIVTSFVPDSGTYSALIIGKCNLNEYENALELFHGAWVKGWILESASYSKLLEGLCHVAKVQEAAEIYMYLSEKRCVLEPSALNTLILGLCMKREVEKAIRLRSLAYCSGTYCPTSTFSAIMLALYKSGNVKDLLALVSQMLVEGCPLNEEAYNLILLSVIAQGRPNDCAMVFNMMVSEGLPPDSEILDRVFLFLTNHSELHIIWAAIETLSSTYEVIDSAMYSKLIDGLLKEGYKNEARRLLDLMLERGWMPDAITHVLLIGSTDGEATTEKGDPYNSIDAQDVVSSILAEGFLTLLILKKNHPSTDEVMIASNMPDVEHETAMENGLVNATQCSSNTLALADDRIGNDFLGKRKLVVANDEMGQGSSTPLIRPRMPMAQINKAGPYVIYVKSGKYDETVTVAENRVAIVTGRNIVRVRKLMYGKASLGRPPMANSRTIIMKSLLGGFIHPGVWMLHGFTKPARFSFCPVREPRAWCRQWHEVQARGMLGDHRSTWHLAKLLPVEDVKKMNARIIYFAVCMAVVIGILVAIIGGTGLSQKMQGPNFKNAAKNPNAFTEICNQADYNETCMAALQSQLGQNTNATFQDIFMVSIKMTQESLNQNIDLASNMKNGSDPTSRGYMALEDCVQLLNSSIFDLQGVINLLNVSSNNSILNDDQRIELKNLASSAISFQQACIDGIEDVEHKKAMEGGMVNATRYCSNILAFADAHIGNASLSPRKLLTDDDGDFGYPSWLPVADRKLLASSEGNGEVKPDVVVAQDGSGQFDTISKALDSYDPNQHQGNRYVIHVKAGKYNETITVAENKVNVFIYGDGPARTIVTGHRSNAEGYTTIRTATFCFYYAEYGNKGRGADTSKRIKHEGCKVISDKTEALQFTAGPFIQGHLWLNSTGEPALLGLQY</sequence>
<dbReference type="SUPFAM" id="SSF51126">
    <property type="entry name" value="Pectin lyase-like"/>
    <property type="match status" value="2"/>
</dbReference>
<proteinExistence type="inferred from homology"/>
<dbReference type="SMART" id="SM00856">
    <property type="entry name" value="PMEI"/>
    <property type="match status" value="1"/>
</dbReference>
<evidence type="ECO:0000256" key="8">
    <source>
        <dbReference type="SAM" id="Phobius"/>
    </source>
</evidence>
<dbReference type="InterPro" id="IPR006501">
    <property type="entry name" value="Pectinesterase_inhib_dom"/>
</dbReference>
<dbReference type="Gene3D" id="2.160.20.10">
    <property type="entry name" value="Single-stranded right-handed beta-helix, Pectin lyase-like"/>
    <property type="match status" value="2"/>
</dbReference>
<dbReference type="SUPFAM" id="SSF101148">
    <property type="entry name" value="Plant invertase/pectin methylesterase inhibitor"/>
    <property type="match status" value="1"/>
</dbReference>
<dbReference type="PANTHER" id="PTHR45613">
    <property type="entry name" value="PENTATRICOPEPTIDE REPEAT-CONTAINING PROTEIN"/>
    <property type="match status" value="1"/>
</dbReference>
<keyword evidence="11" id="KW-1185">Reference proteome</keyword>
<evidence type="ECO:0000259" key="9">
    <source>
        <dbReference type="SMART" id="SM00856"/>
    </source>
</evidence>
<feature type="repeat" description="PPR" evidence="7">
    <location>
        <begin position="210"/>
        <end position="244"/>
    </location>
</feature>
<evidence type="ECO:0000256" key="7">
    <source>
        <dbReference type="PROSITE-ProRule" id="PRU00708"/>
    </source>
</evidence>
<feature type="repeat" description="PPR" evidence="7">
    <location>
        <begin position="280"/>
        <end position="314"/>
    </location>
</feature>
<name>A0AAN8UUI8_9MAGN</name>
<gene>
    <name evidence="10" type="ORF">RJ641_020849</name>
</gene>
<dbReference type="NCBIfam" id="TIGR01614">
    <property type="entry name" value="PME_inhib"/>
    <property type="match status" value="1"/>
</dbReference>
<keyword evidence="5" id="KW-0378">Hydrolase</keyword>
<feature type="repeat" description="PPR" evidence="7">
    <location>
        <begin position="174"/>
        <end position="209"/>
    </location>
</feature>
<dbReference type="CDD" id="cd15798">
    <property type="entry name" value="PMEI-like_3"/>
    <property type="match status" value="1"/>
</dbReference>
<dbReference type="PROSITE" id="PS51375">
    <property type="entry name" value="PPR"/>
    <property type="match status" value="8"/>
</dbReference>
<dbReference type="InterPro" id="IPR000070">
    <property type="entry name" value="Pectinesterase_cat"/>
</dbReference>
<comment type="similarity">
    <text evidence="3">In the C-terminal section; belongs to the pectinesterase family.</text>
</comment>
<dbReference type="Pfam" id="PF13041">
    <property type="entry name" value="PPR_2"/>
    <property type="match status" value="1"/>
</dbReference>
<keyword evidence="8" id="KW-0472">Membrane</keyword>
<feature type="repeat" description="PPR" evidence="7">
    <location>
        <begin position="590"/>
        <end position="624"/>
    </location>
</feature>
<dbReference type="GO" id="GO:0030599">
    <property type="term" value="F:pectinesterase activity"/>
    <property type="evidence" value="ECO:0007669"/>
    <property type="project" value="InterPro"/>
</dbReference>
<dbReference type="InterPro" id="IPR035513">
    <property type="entry name" value="Invertase/methylesterase_inhib"/>
</dbReference>
<keyword evidence="4" id="KW-0677">Repeat</keyword>
<dbReference type="InterPro" id="IPR011050">
    <property type="entry name" value="Pectin_lyase_fold/virulence"/>
</dbReference>
<evidence type="ECO:0000313" key="10">
    <source>
        <dbReference type="EMBL" id="KAK6915732.1"/>
    </source>
</evidence>
<dbReference type="InterPro" id="IPR012334">
    <property type="entry name" value="Pectin_lyas_fold"/>
</dbReference>
<dbReference type="Pfam" id="PF04043">
    <property type="entry name" value="PMEI"/>
    <property type="match status" value="1"/>
</dbReference>
<dbReference type="Gene3D" id="1.20.140.40">
    <property type="entry name" value="Invertase/pectin methylesterase inhibitor family protein"/>
    <property type="match status" value="1"/>
</dbReference>
<dbReference type="GO" id="GO:0004857">
    <property type="term" value="F:enzyme inhibitor activity"/>
    <property type="evidence" value="ECO:0007669"/>
    <property type="project" value="InterPro"/>
</dbReference>
<dbReference type="EMBL" id="JBAMMX010000025">
    <property type="protein sequence ID" value="KAK6915732.1"/>
    <property type="molecule type" value="Genomic_DNA"/>
</dbReference>
<evidence type="ECO:0000256" key="6">
    <source>
        <dbReference type="ARBA" id="ARBA00023085"/>
    </source>
</evidence>
<comment type="similarity">
    <text evidence="2">In the N-terminal section; belongs to the PMEI family.</text>
</comment>
<feature type="repeat" description="PPR" evidence="7">
    <location>
        <begin position="245"/>
        <end position="279"/>
    </location>
</feature>
<keyword evidence="8" id="KW-0812">Transmembrane</keyword>
<feature type="repeat" description="PPR" evidence="7">
    <location>
        <begin position="381"/>
        <end position="415"/>
    </location>
</feature>
<dbReference type="Pfam" id="PF01535">
    <property type="entry name" value="PPR"/>
    <property type="match status" value="5"/>
</dbReference>
<dbReference type="GO" id="GO:0042545">
    <property type="term" value="P:cell wall modification"/>
    <property type="evidence" value="ECO:0007669"/>
    <property type="project" value="InterPro"/>
</dbReference>
<evidence type="ECO:0000256" key="2">
    <source>
        <dbReference type="ARBA" id="ARBA00006027"/>
    </source>
</evidence>
<comment type="caution">
    <text evidence="10">The sequence shown here is derived from an EMBL/GenBank/DDBJ whole genome shotgun (WGS) entry which is preliminary data.</text>
</comment>
<dbReference type="InterPro" id="IPR011990">
    <property type="entry name" value="TPR-like_helical_dom_sf"/>
</dbReference>
<dbReference type="Proteomes" id="UP001370490">
    <property type="component" value="Unassembled WGS sequence"/>
</dbReference>